<organism evidence="1 2">
    <name type="scientific">Alicyclobacillus fodiniaquatilis</name>
    <dbReference type="NCBI Taxonomy" id="1661150"/>
    <lineage>
        <taxon>Bacteria</taxon>
        <taxon>Bacillati</taxon>
        <taxon>Bacillota</taxon>
        <taxon>Bacilli</taxon>
        <taxon>Bacillales</taxon>
        <taxon>Alicyclobacillaceae</taxon>
        <taxon>Alicyclobacillus</taxon>
    </lineage>
</organism>
<comment type="caution">
    <text evidence="1">The sequence shown here is derived from an EMBL/GenBank/DDBJ whole genome shotgun (WGS) entry which is preliminary data.</text>
</comment>
<proteinExistence type="predicted"/>
<accession>A0ABW4JF92</accession>
<evidence type="ECO:0000313" key="1">
    <source>
        <dbReference type="EMBL" id="MFD1675074.1"/>
    </source>
</evidence>
<name>A0ABW4JF92_9BACL</name>
<evidence type="ECO:0000313" key="2">
    <source>
        <dbReference type="Proteomes" id="UP001597079"/>
    </source>
</evidence>
<sequence>MFTADMDEAIRSSQLISVIQPKRLDGVMVSLCLSRQINWMSIVRNIAPIHIEEMEKPSTLSLHFRQREGRRLWGIRPNWLG</sequence>
<dbReference type="Proteomes" id="UP001597079">
    <property type="component" value="Unassembled WGS sequence"/>
</dbReference>
<dbReference type="RefSeq" id="WP_377942936.1">
    <property type="nucleotide sequence ID" value="NZ_JBHUCX010000024.1"/>
</dbReference>
<keyword evidence="2" id="KW-1185">Reference proteome</keyword>
<reference evidence="2" key="1">
    <citation type="journal article" date="2019" name="Int. J. Syst. Evol. Microbiol.">
        <title>The Global Catalogue of Microorganisms (GCM) 10K type strain sequencing project: providing services to taxonomists for standard genome sequencing and annotation.</title>
        <authorList>
            <consortium name="The Broad Institute Genomics Platform"/>
            <consortium name="The Broad Institute Genome Sequencing Center for Infectious Disease"/>
            <person name="Wu L."/>
            <person name="Ma J."/>
        </authorList>
    </citation>
    <scope>NUCLEOTIDE SEQUENCE [LARGE SCALE GENOMIC DNA]</scope>
    <source>
        <strain evidence="2">CGMCC 1.12286</strain>
    </source>
</reference>
<dbReference type="EMBL" id="JBHUCX010000024">
    <property type="protein sequence ID" value="MFD1675074.1"/>
    <property type="molecule type" value="Genomic_DNA"/>
</dbReference>
<gene>
    <name evidence="1" type="ORF">ACFSB2_10250</name>
</gene>
<protein>
    <submittedName>
        <fullName evidence="1">Uncharacterized protein</fullName>
    </submittedName>
</protein>